<dbReference type="RefSeq" id="WP_068369818.1">
    <property type="nucleotide sequence ID" value="NZ_KQ960182.1"/>
</dbReference>
<keyword evidence="3" id="KW-1185">Reference proteome</keyword>
<feature type="transmembrane region" description="Helical" evidence="1">
    <location>
        <begin position="129"/>
        <end position="149"/>
    </location>
</feature>
<dbReference type="EMBL" id="LSDG01000045">
    <property type="protein sequence ID" value="KXB65245.1"/>
    <property type="molecule type" value="Genomic_DNA"/>
</dbReference>
<evidence type="ECO:0000256" key="1">
    <source>
        <dbReference type="SAM" id="Phobius"/>
    </source>
</evidence>
<evidence type="ECO:0008006" key="4">
    <source>
        <dbReference type="Google" id="ProtNLM"/>
    </source>
</evidence>
<accession>A0A134AC42</accession>
<sequence>MKIVYYVFAILSPVVYVSPWFQNFPLCLRAYLPGVVMLLLYRKGHRLLPVYALYSAILLDSLVSPAIGAFVILHGVVYLALYFSKKILPKPSPFVLGMMALIFGYGLELVLLVAYITLGWEVHSMDGNLFFAIPFATAIFTWAIGHFALQSEDDYSLMGRDDHA</sequence>
<dbReference type="Proteomes" id="UP000070442">
    <property type="component" value="Unassembled WGS sequence"/>
</dbReference>
<dbReference type="OrthoDB" id="1696619at2"/>
<feature type="transmembrane region" description="Helical" evidence="1">
    <location>
        <begin position="53"/>
        <end position="82"/>
    </location>
</feature>
<protein>
    <recommendedName>
        <fullName evidence="4">Rod shape-determining protein MreD</fullName>
    </recommendedName>
</protein>
<keyword evidence="1" id="KW-0472">Membrane</keyword>
<evidence type="ECO:0000313" key="3">
    <source>
        <dbReference type="Proteomes" id="UP000070442"/>
    </source>
</evidence>
<keyword evidence="1" id="KW-0812">Transmembrane</keyword>
<dbReference type="PATRIC" id="fig|755172.3.peg.1712"/>
<dbReference type="STRING" id="755172.HMPREF1863_01753"/>
<comment type="caution">
    <text evidence="2">The sequence shown here is derived from an EMBL/GenBank/DDBJ whole genome shotgun (WGS) entry which is preliminary data.</text>
</comment>
<evidence type="ECO:0000313" key="2">
    <source>
        <dbReference type="EMBL" id="KXB65245.1"/>
    </source>
</evidence>
<feature type="transmembrane region" description="Helical" evidence="1">
    <location>
        <begin position="20"/>
        <end position="41"/>
    </location>
</feature>
<proteinExistence type="predicted"/>
<keyword evidence="1" id="KW-1133">Transmembrane helix</keyword>
<reference evidence="3" key="1">
    <citation type="submission" date="2016-01" db="EMBL/GenBank/DDBJ databases">
        <authorList>
            <person name="Mitreva M."/>
            <person name="Pepin K.H."/>
            <person name="Mihindukulasuriya K.A."/>
            <person name="Fulton R."/>
            <person name="Fronick C."/>
            <person name="O'Laughlin M."/>
            <person name="Miner T."/>
            <person name="Herter B."/>
            <person name="Rosa B.A."/>
            <person name="Cordes M."/>
            <person name="Tomlinson C."/>
            <person name="Wollam A."/>
            <person name="Palsikar V.B."/>
            <person name="Mardis E.R."/>
            <person name="Wilson R.K."/>
        </authorList>
    </citation>
    <scope>NUCLEOTIDE SEQUENCE [LARGE SCALE GENOMIC DNA]</scope>
    <source>
        <strain evidence="3">DNF00729</strain>
    </source>
</reference>
<organism evidence="2 3">
    <name type="scientific">Aedoeadaptatus coxii</name>
    <dbReference type="NCBI Taxonomy" id="755172"/>
    <lineage>
        <taxon>Bacteria</taxon>
        <taxon>Bacillati</taxon>
        <taxon>Bacillota</taxon>
        <taxon>Tissierellia</taxon>
        <taxon>Tissierellales</taxon>
        <taxon>Peptoniphilaceae</taxon>
        <taxon>Aedoeadaptatus</taxon>
    </lineage>
</organism>
<gene>
    <name evidence="2" type="ORF">HMPREF1863_01753</name>
</gene>
<feature type="transmembrane region" description="Helical" evidence="1">
    <location>
        <begin position="94"/>
        <end position="117"/>
    </location>
</feature>
<dbReference type="AlphaFoldDB" id="A0A134AC42"/>
<name>A0A134AC42_9FIRM</name>